<dbReference type="InterPro" id="IPR011990">
    <property type="entry name" value="TPR-like_helical_dom_sf"/>
</dbReference>
<name>A0ABM1BXJ1_LIMPO</name>
<evidence type="ECO:0000313" key="3">
    <source>
        <dbReference type="Proteomes" id="UP000694941"/>
    </source>
</evidence>
<dbReference type="Proteomes" id="UP000694941">
    <property type="component" value="Unplaced"/>
</dbReference>
<dbReference type="RefSeq" id="XP_013790561.1">
    <property type="nucleotide sequence ID" value="XM_013935107.2"/>
</dbReference>
<keyword evidence="3" id="KW-1185">Reference proteome</keyword>
<dbReference type="GeneID" id="106474414"/>
<reference evidence="4" key="1">
    <citation type="submission" date="2025-08" db="UniProtKB">
        <authorList>
            <consortium name="RefSeq"/>
        </authorList>
    </citation>
    <scope>IDENTIFICATION</scope>
    <source>
        <tissue evidence="4">Muscle</tissue>
    </source>
</reference>
<dbReference type="InterPro" id="IPR006597">
    <property type="entry name" value="Sel1-like"/>
</dbReference>
<gene>
    <name evidence="4" type="primary">LOC106474414</name>
</gene>
<dbReference type="Gene3D" id="1.25.40.10">
    <property type="entry name" value="Tetratricopeptide repeat domain"/>
    <property type="match status" value="1"/>
</dbReference>
<organism evidence="3 4">
    <name type="scientific">Limulus polyphemus</name>
    <name type="common">Atlantic horseshoe crab</name>
    <dbReference type="NCBI Taxonomy" id="6850"/>
    <lineage>
        <taxon>Eukaryota</taxon>
        <taxon>Metazoa</taxon>
        <taxon>Ecdysozoa</taxon>
        <taxon>Arthropoda</taxon>
        <taxon>Chelicerata</taxon>
        <taxon>Merostomata</taxon>
        <taxon>Xiphosura</taxon>
        <taxon>Limulidae</taxon>
        <taxon>Limulus</taxon>
    </lineage>
</organism>
<comment type="similarity">
    <text evidence="1">Belongs to the hcp beta-lactamase family.</text>
</comment>
<accession>A0ABM1BXJ1</accession>
<dbReference type="PANTHER" id="PTHR13891:SF1">
    <property type="entry name" value="CYTOCHROME C OXIDASE ASSEMBLY FACTOR 7"/>
    <property type="match status" value="1"/>
</dbReference>
<evidence type="ECO:0000256" key="2">
    <source>
        <dbReference type="ARBA" id="ARBA00022737"/>
    </source>
</evidence>
<dbReference type="SUPFAM" id="SSF81901">
    <property type="entry name" value="HCP-like"/>
    <property type="match status" value="1"/>
</dbReference>
<protein>
    <submittedName>
        <fullName evidence="4">Cytochrome c oxidase assembly factor 7 homolog</fullName>
    </submittedName>
</protein>
<dbReference type="SMART" id="SM00671">
    <property type="entry name" value="SEL1"/>
    <property type="match status" value="5"/>
</dbReference>
<dbReference type="Pfam" id="PF08238">
    <property type="entry name" value="Sel1"/>
    <property type="match status" value="4"/>
</dbReference>
<keyword evidence="2" id="KW-0677">Repeat</keyword>
<dbReference type="PANTHER" id="PTHR13891">
    <property type="entry name" value="CYTOCHROME C OXIDASE ASSEMBLY FACTOR 7"/>
    <property type="match status" value="1"/>
</dbReference>
<dbReference type="InterPro" id="IPR040239">
    <property type="entry name" value="HcpB-like"/>
</dbReference>
<sequence length="206" mass="23328">MAKNAINCEGCHRLGDFLEAVKKDFHKASKIYKFNCDDYKYGKSCFKYGNYSFLGKGCKADLDRAFEYYSIGCENASPESCLHAGLMLTSTKKEEKKPWKKDYVKGLEFLDKGCQGKNGTSCYFASGIFITGAPDVPKNMEKAFEYSQKACELDNIHACANLSQMYRKGDGVKKDTSLAQKYKDKALEMQEQIKKGFRQIEFEQGT</sequence>
<evidence type="ECO:0000313" key="4">
    <source>
        <dbReference type="RefSeq" id="XP_013790561.1"/>
    </source>
</evidence>
<proteinExistence type="inferred from homology"/>
<evidence type="ECO:0000256" key="1">
    <source>
        <dbReference type="ARBA" id="ARBA00008486"/>
    </source>
</evidence>